<dbReference type="EMBL" id="QHKO01000002">
    <property type="protein sequence ID" value="RAL23885.1"/>
    <property type="molecule type" value="Genomic_DNA"/>
</dbReference>
<proteinExistence type="predicted"/>
<organism evidence="2 3">
    <name type="scientific">Lujinxingia litoralis</name>
    <dbReference type="NCBI Taxonomy" id="2211119"/>
    <lineage>
        <taxon>Bacteria</taxon>
        <taxon>Deltaproteobacteria</taxon>
        <taxon>Bradymonadales</taxon>
        <taxon>Lujinxingiaceae</taxon>
        <taxon>Lujinxingia</taxon>
    </lineage>
</organism>
<feature type="signal peptide" evidence="1">
    <location>
        <begin position="1"/>
        <end position="23"/>
    </location>
</feature>
<evidence type="ECO:0000313" key="3">
    <source>
        <dbReference type="Proteomes" id="UP000249169"/>
    </source>
</evidence>
<evidence type="ECO:0000256" key="1">
    <source>
        <dbReference type="SAM" id="SignalP"/>
    </source>
</evidence>
<dbReference type="AlphaFoldDB" id="A0A328C7F4"/>
<dbReference type="InterPro" id="IPR049806">
    <property type="entry name" value="MasK-like_C"/>
</dbReference>
<dbReference type="Proteomes" id="UP000249169">
    <property type="component" value="Unassembled WGS sequence"/>
</dbReference>
<protein>
    <recommendedName>
        <fullName evidence="4">TonB C-terminal domain-containing protein</fullName>
    </recommendedName>
</protein>
<gene>
    <name evidence="2" type="ORF">DL240_06980</name>
</gene>
<evidence type="ECO:0000313" key="2">
    <source>
        <dbReference type="EMBL" id="RAL23885.1"/>
    </source>
</evidence>
<dbReference type="NCBIfam" id="NF033768">
    <property type="entry name" value="myxo_SS_tail"/>
    <property type="match status" value="1"/>
</dbReference>
<feature type="chain" id="PRO_5016375526" description="TonB C-terminal domain-containing protein" evidence="1">
    <location>
        <begin position="24"/>
        <end position="421"/>
    </location>
</feature>
<keyword evidence="3" id="KW-1185">Reference proteome</keyword>
<sequence length="421" mass="44830">MMKWKAVVASVLGAAMIPAVSTAEVAVYDWPDLETPVLVDAGSGVVLLGKDGAPMRAFSWRGNEGERDQALRLVDMLGDGTPEIVGAGRPTFVLRANGEPVFEIEKGCDQVIVADISASRGLDLACVTGREIRAYTGDGQFAWGVEPGVRLEWCQAEDVTGNSKADFECKVRGREQYVRISDSGEPIGEPVGEAGMSGEAPAVNQAQASSDALLKEGGRFDFDGDGKAEERLVVEEGSLKVVGAAGEDAPLAEVSTRGKVEAALIKELDEGGGATLVAVSKERIYVIDHGEEGVRVRDYSADASRYRRVPFADLASVYANGFEDSAAAQQAVRDIGDRISQCYASRLRSNAYAGSGRQIVQLTVGEDGKVKDVMQMHSDVGDGQVERCARQALERGTYPGAQSGTATLNVNILFTFRDEAR</sequence>
<reference evidence="2 3" key="1">
    <citation type="submission" date="2018-05" db="EMBL/GenBank/DDBJ databases">
        <title>Lujinxingia marina gen. nov. sp. nov., a new facultative anaerobic member of the class Deltaproteobacteria, and proposal of Lujinxingaceae fam. nov.</title>
        <authorList>
            <person name="Li C.-M."/>
        </authorList>
    </citation>
    <scope>NUCLEOTIDE SEQUENCE [LARGE SCALE GENOMIC DNA]</scope>
    <source>
        <strain evidence="2 3">B210</strain>
    </source>
</reference>
<name>A0A328C7F4_9DELT</name>
<comment type="caution">
    <text evidence="2">The sequence shown here is derived from an EMBL/GenBank/DDBJ whole genome shotgun (WGS) entry which is preliminary data.</text>
</comment>
<accession>A0A328C7F4</accession>
<evidence type="ECO:0008006" key="4">
    <source>
        <dbReference type="Google" id="ProtNLM"/>
    </source>
</evidence>
<keyword evidence="1" id="KW-0732">Signal</keyword>